<feature type="region of interest" description="Disordered" evidence="1">
    <location>
        <begin position="253"/>
        <end position="373"/>
    </location>
</feature>
<evidence type="ECO:0000259" key="2">
    <source>
        <dbReference type="SMART" id="SM00976"/>
    </source>
</evidence>
<feature type="compositionally biased region" description="Basic and acidic residues" evidence="1">
    <location>
        <begin position="820"/>
        <end position="830"/>
    </location>
</feature>
<feature type="compositionally biased region" description="Basic and acidic residues" evidence="1">
    <location>
        <begin position="301"/>
        <end position="312"/>
    </location>
</feature>
<dbReference type="Pfam" id="PF02765">
    <property type="entry name" value="POT1"/>
    <property type="match status" value="1"/>
</dbReference>
<dbReference type="InterPro" id="IPR012340">
    <property type="entry name" value="NA-bd_OB-fold"/>
</dbReference>
<feature type="region of interest" description="Disordered" evidence="1">
    <location>
        <begin position="1244"/>
        <end position="1324"/>
    </location>
</feature>
<feature type="compositionally biased region" description="Pro residues" evidence="1">
    <location>
        <begin position="350"/>
        <end position="361"/>
    </location>
</feature>
<feature type="compositionally biased region" description="Basic and acidic residues" evidence="1">
    <location>
        <begin position="1290"/>
        <end position="1301"/>
    </location>
</feature>
<keyword evidence="4" id="KW-1185">Reference proteome</keyword>
<gene>
    <name evidence="3" type="ORF">BJX68DRAFT_241340</name>
</gene>
<dbReference type="Proteomes" id="UP001610444">
    <property type="component" value="Unassembled WGS sequence"/>
</dbReference>
<accession>A0ABR4K116</accession>
<reference evidence="3 4" key="1">
    <citation type="submission" date="2024-07" db="EMBL/GenBank/DDBJ databases">
        <title>Section-level genome sequencing and comparative genomics of Aspergillus sections Usti and Cavernicolus.</title>
        <authorList>
            <consortium name="Lawrence Berkeley National Laboratory"/>
            <person name="Nybo J.L."/>
            <person name="Vesth T.C."/>
            <person name="Theobald S."/>
            <person name="Frisvad J.C."/>
            <person name="Larsen T.O."/>
            <person name="Kjaerboelling I."/>
            <person name="Rothschild-Mancinelli K."/>
            <person name="Lyhne E.K."/>
            <person name="Kogle M.E."/>
            <person name="Barry K."/>
            <person name="Clum A."/>
            <person name="Na H."/>
            <person name="Ledsgaard L."/>
            <person name="Lin J."/>
            <person name="Lipzen A."/>
            <person name="Kuo A."/>
            <person name="Riley R."/>
            <person name="Mondo S."/>
            <person name="LaButti K."/>
            <person name="Haridas S."/>
            <person name="Pangalinan J."/>
            <person name="Salamov A.A."/>
            <person name="Simmons B.A."/>
            <person name="Magnuson J.K."/>
            <person name="Chen J."/>
            <person name="Drula E."/>
            <person name="Henrissat B."/>
            <person name="Wiebenga A."/>
            <person name="Lubbers R.J."/>
            <person name="Gomes A.C."/>
            <person name="Macurrencykelacurrency M.R."/>
            <person name="Stajich J."/>
            <person name="Grigoriev I.V."/>
            <person name="Mortensen U.H."/>
            <person name="De vries R.P."/>
            <person name="Baker S.E."/>
            <person name="Andersen M.R."/>
        </authorList>
    </citation>
    <scope>NUCLEOTIDE SEQUENCE [LARGE SCALE GENOMIC DNA]</scope>
    <source>
        <strain evidence="3 4">CBS 756.74</strain>
    </source>
</reference>
<organism evidence="3 4">
    <name type="scientific">Aspergillus pseudodeflectus</name>
    <dbReference type="NCBI Taxonomy" id="176178"/>
    <lineage>
        <taxon>Eukaryota</taxon>
        <taxon>Fungi</taxon>
        <taxon>Dikarya</taxon>
        <taxon>Ascomycota</taxon>
        <taxon>Pezizomycotina</taxon>
        <taxon>Eurotiomycetes</taxon>
        <taxon>Eurotiomycetidae</taxon>
        <taxon>Eurotiales</taxon>
        <taxon>Aspergillaceae</taxon>
        <taxon>Aspergillus</taxon>
        <taxon>Aspergillus subgen. Nidulantes</taxon>
    </lineage>
</organism>
<evidence type="ECO:0000313" key="3">
    <source>
        <dbReference type="EMBL" id="KAL2845990.1"/>
    </source>
</evidence>
<feature type="compositionally biased region" description="Polar residues" evidence="1">
    <location>
        <begin position="437"/>
        <end position="448"/>
    </location>
</feature>
<name>A0ABR4K116_9EURO</name>
<feature type="compositionally biased region" description="Basic residues" evidence="1">
    <location>
        <begin position="1279"/>
        <end position="1289"/>
    </location>
</feature>
<dbReference type="GeneID" id="98155987"/>
<dbReference type="InterPro" id="IPR011564">
    <property type="entry name" value="Telomer_end-bd_POT1/Cdc13"/>
</dbReference>
<feature type="domain" description="Telomeric single stranded DNA binding POT1/Cdc13" evidence="2">
    <location>
        <begin position="1094"/>
        <end position="1226"/>
    </location>
</feature>
<evidence type="ECO:0000256" key="1">
    <source>
        <dbReference type="SAM" id="MobiDB-lite"/>
    </source>
</evidence>
<feature type="compositionally biased region" description="Acidic residues" evidence="1">
    <location>
        <begin position="685"/>
        <end position="698"/>
    </location>
</feature>
<feature type="compositionally biased region" description="Polar residues" evidence="1">
    <location>
        <begin position="907"/>
        <end position="920"/>
    </location>
</feature>
<dbReference type="RefSeq" id="XP_070896920.1">
    <property type="nucleotide sequence ID" value="XM_071040823.1"/>
</dbReference>
<feature type="region of interest" description="Disordered" evidence="1">
    <location>
        <begin position="144"/>
        <end position="163"/>
    </location>
</feature>
<feature type="compositionally biased region" description="Basic and acidic residues" evidence="1">
    <location>
        <begin position="515"/>
        <end position="550"/>
    </location>
</feature>
<feature type="compositionally biased region" description="Acidic residues" evidence="1">
    <location>
        <begin position="551"/>
        <end position="569"/>
    </location>
</feature>
<sequence length="1324" mass="145223">MNTNDQPPSSEALRSTATPIARVSTDFDRLAEKSIHSVVTLLWPYSSSTKSLSLLLAEPDFRLRRSNGQVKVLFHGHIAEEVAKTHIGIGDKVYLSLNGSRLVESNGVAQTPGSRSLSELHFNASVFFEVWRDSKLLTIVKVDRSSSPPPSNDIPATPSTPITNGNTYMAGPLGSSSWKSPAFFERSRKSFGLADTAFDPFAEEDGYVPGKGRKRPRFSMRSNEWRVIDEPESPGEKELPDWTVIFDEELATGSDAGEENTTQARDVEESGISVQPEAVPGGSPSAYADITMIDLQPNVAEPEHERTDDRSTENANFLRPDNAPKMIPELTKQSDTGEVTHLPTDTPRLHPIPSPGLPAPSPLVSSNSPSGYFTPVVEADVAIQSTTPLVSSSEVTSEHRDITSPPHIQSDGEAMHIDGDDAVTVYTDDMQVLPDSISPSGRTPSSPQILGGKAVESAPAADQQPDEPREETSPQAEMEAADAVTPIVHSGGPDSDSERQIEDRKNGEMSVEPESSEKGEESERDQRPFGRRSQESENESERFTDTRSELEEYDEEEDEAAVEAADSEEALVARRASHSPEKSRDVSEEPAPLYDDEAQEEDEAAGYQDEYEGDYEEDYDEEELEDKPQYEYYGPGSEDESDYEGEPQPRSAPRSTEPEVIVLDSDSEDGLSTQQRNDTGRRDMEEDSEGSYGSEDEVEPRKEVNDEPDLVHELEDQEGIEDAEDLEQEREAQDVSNQEYDEMEEEYDDDQAQDHEIEGQSENDSMGEDRSPIYEQAAEEQGSESEQLYRKARDEELVEILHATGQDRPDVEMGATSAGPREHYEQEPTHNEASAPYEYLEDSHFTTDHPHDSLDYLAAISESAERIETVSESVQQAYEMAIDPSLYEVGAVQSDRAREMGADDRQQSVASNGASESSESLENRRARDLALQLDGASPAVYAESAEATVSITTVHAAEQLVTPGPSQLVETDKAPTFIETRDRVLLTPDITQTADEQPSTPPETRTNGVSEGSPSVTVAVKVENTSNGLEQEIESEPEAPMVVVDAAEPTLSEEGQKVQASIEVDHETEAGVDATHLSPVDRHYPGLRSKLSYFAPLATLIDHYNALVDTISIACDVQPATKAAAGKKDFILTLQLTDPSMAGTALYAQILRPYKSALPSLQEGDAVLLRNFRVKSFDHSVILVSDSTSAWAVYSSSFGEPDVTGPPIEVSSEEKTFATDLRQWYLEGGMAMVADNQLQASIGRESREGTPDSSVAQSDAGDLDMALREVRGDTTSSRGSRRRKSHRRITIHELRDGRRYTEVGSSPGEGSIHELRDGTVYANL</sequence>
<feature type="compositionally biased region" description="Acidic residues" evidence="1">
    <location>
        <begin position="715"/>
        <end position="728"/>
    </location>
</feature>
<comment type="caution">
    <text evidence="3">The sequence shown here is derived from an EMBL/GenBank/DDBJ whole genome shotgun (WGS) entry which is preliminary data.</text>
</comment>
<dbReference type="SMART" id="SM00976">
    <property type="entry name" value="Telo_bind"/>
    <property type="match status" value="1"/>
</dbReference>
<proteinExistence type="predicted"/>
<feature type="region of interest" description="Disordered" evidence="1">
    <location>
        <begin position="388"/>
        <end position="789"/>
    </location>
</feature>
<feature type="region of interest" description="Disordered" evidence="1">
    <location>
        <begin position="801"/>
        <end position="837"/>
    </location>
</feature>
<feature type="compositionally biased region" description="Basic and acidic residues" evidence="1">
    <location>
        <begin position="699"/>
        <end position="714"/>
    </location>
</feature>
<feature type="compositionally biased region" description="Basic and acidic residues" evidence="1">
    <location>
        <begin position="496"/>
        <end position="507"/>
    </location>
</feature>
<feature type="region of interest" description="Disordered" evidence="1">
    <location>
        <begin position="894"/>
        <end position="925"/>
    </location>
</feature>
<dbReference type="EMBL" id="JBFXLR010000034">
    <property type="protein sequence ID" value="KAL2845990.1"/>
    <property type="molecule type" value="Genomic_DNA"/>
</dbReference>
<dbReference type="Gene3D" id="2.40.50.140">
    <property type="entry name" value="Nucleic acid-binding proteins"/>
    <property type="match status" value="1"/>
</dbReference>
<evidence type="ECO:0000313" key="4">
    <source>
        <dbReference type="Proteomes" id="UP001610444"/>
    </source>
</evidence>
<dbReference type="SUPFAM" id="SSF50249">
    <property type="entry name" value="Nucleic acid-binding proteins"/>
    <property type="match status" value="1"/>
</dbReference>
<feature type="compositionally biased region" description="Acidic residues" evidence="1">
    <location>
        <begin position="739"/>
        <end position="751"/>
    </location>
</feature>
<feature type="compositionally biased region" description="Basic and acidic residues" evidence="1">
    <location>
        <begin position="578"/>
        <end position="587"/>
    </location>
</feature>
<dbReference type="CDD" id="cd04497">
    <property type="entry name" value="hPOT1_OB1_like"/>
    <property type="match status" value="1"/>
</dbReference>
<feature type="compositionally biased region" description="Basic and acidic residues" evidence="1">
    <location>
        <begin position="895"/>
        <end position="906"/>
    </location>
</feature>
<feature type="region of interest" description="Disordered" evidence="1">
    <location>
        <begin position="990"/>
        <end position="1013"/>
    </location>
</feature>
<protein>
    <recommendedName>
        <fullName evidence="2">Telomeric single stranded DNA binding POT1/Cdc13 domain-containing protein</fullName>
    </recommendedName>
</protein>
<feature type="compositionally biased region" description="Acidic residues" evidence="1">
    <location>
        <begin position="594"/>
        <end position="625"/>
    </location>
</feature>